<feature type="transmembrane region" description="Helical" evidence="1">
    <location>
        <begin position="50"/>
        <end position="67"/>
    </location>
</feature>
<dbReference type="Proteomes" id="UP000267418">
    <property type="component" value="Unassembled WGS sequence"/>
</dbReference>
<feature type="signal peptide" evidence="2">
    <location>
        <begin position="1"/>
        <end position="26"/>
    </location>
</feature>
<keyword evidence="1" id="KW-0472">Membrane</keyword>
<dbReference type="EMBL" id="RXOE01000001">
    <property type="protein sequence ID" value="RTQ36253.1"/>
    <property type="molecule type" value="Genomic_DNA"/>
</dbReference>
<dbReference type="RefSeq" id="WP_126468382.1">
    <property type="nucleotide sequence ID" value="NZ_RXOE01000001.1"/>
</dbReference>
<feature type="chain" id="PRO_5018547737" description="Phage coat protein" evidence="2">
    <location>
        <begin position="27"/>
        <end position="74"/>
    </location>
</feature>
<organism evidence="3 4">
    <name type="scientific">Variovorax gossypii</name>
    <dbReference type="NCBI Taxonomy" id="1679495"/>
    <lineage>
        <taxon>Bacteria</taxon>
        <taxon>Pseudomonadati</taxon>
        <taxon>Pseudomonadota</taxon>
        <taxon>Betaproteobacteria</taxon>
        <taxon>Burkholderiales</taxon>
        <taxon>Comamonadaceae</taxon>
        <taxon>Variovorax</taxon>
    </lineage>
</organism>
<reference evidence="3 4" key="1">
    <citation type="submission" date="2018-12" db="EMBL/GenBank/DDBJ databases">
        <title>The genome of Variovorax gossypii DSM 100435.</title>
        <authorList>
            <person name="Gao J."/>
            <person name="Sun J."/>
        </authorList>
    </citation>
    <scope>NUCLEOTIDE SEQUENCE [LARGE SCALE GENOMIC DNA]</scope>
    <source>
        <strain evidence="3 4">DSM 100435</strain>
    </source>
</reference>
<keyword evidence="1" id="KW-0812">Transmembrane</keyword>
<evidence type="ECO:0000256" key="1">
    <source>
        <dbReference type="SAM" id="Phobius"/>
    </source>
</evidence>
<dbReference type="OrthoDB" id="9992979at2"/>
<keyword evidence="4" id="KW-1185">Reference proteome</keyword>
<protein>
    <recommendedName>
        <fullName evidence="5">Phage coat protein</fullName>
    </recommendedName>
</protein>
<accession>A0A3S0J2T5</accession>
<sequence length="74" mass="7244">MNKRFRFAHKAAAAVAAAGASAAALAADPTTALEGFQTASAASSGFGPGMWGLAAATVGILIGVKWIKRGRGAA</sequence>
<name>A0A3S0J2T5_9BURK</name>
<keyword evidence="2" id="KW-0732">Signal</keyword>
<comment type="caution">
    <text evidence="3">The sequence shown here is derived from an EMBL/GenBank/DDBJ whole genome shotgun (WGS) entry which is preliminary data.</text>
</comment>
<keyword evidence="1" id="KW-1133">Transmembrane helix</keyword>
<proteinExistence type="predicted"/>
<gene>
    <name evidence="3" type="ORF">EJP69_00395</name>
</gene>
<evidence type="ECO:0000313" key="3">
    <source>
        <dbReference type="EMBL" id="RTQ36253.1"/>
    </source>
</evidence>
<evidence type="ECO:0008006" key="5">
    <source>
        <dbReference type="Google" id="ProtNLM"/>
    </source>
</evidence>
<evidence type="ECO:0000256" key="2">
    <source>
        <dbReference type="SAM" id="SignalP"/>
    </source>
</evidence>
<dbReference type="AlphaFoldDB" id="A0A3S0J2T5"/>
<evidence type="ECO:0000313" key="4">
    <source>
        <dbReference type="Proteomes" id="UP000267418"/>
    </source>
</evidence>